<keyword evidence="3" id="KW-1185">Reference proteome</keyword>
<name>A0A9W6SFR4_9ACTN</name>
<gene>
    <name evidence="2" type="ORF">Airi02_106710</name>
</gene>
<evidence type="ECO:0000256" key="1">
    <source>
        <dbReference type="SAM" id="MobiDB-lite"/>
    </source>
</evidence>
<evidence type="ECO:0000313" key="3">
    <source>
        <dbReference type="Proteomes" id="UP001165074"/>
    </source>
</evidence>
<sequence>MPKESKTKPTNPPNDGPTSLVEDQKALAFSTLLSSQETDTTFVNPSGLSPGQPF</sequence>
<dbReference type="AlphaFoldDB" id="A0A9W6SFR4"/>
<proteinExistence type="predicted"/>
<dbReference type="Proteomes" id="UP001165074">
    <property type="component" value="Unassembled WGS sequence"/>
</dbReference>
<accession>A0A9W6SFR4</accession>
<dbReference type="EMBL" id="BSTK01000065">
    <property type="protein sequence ID" value="GLY92743.1"/>
    <property type="molecule type" value="Genomic_DNA"/>
</dbReference>
<evidence type="ECO:0000313" key="2">
    <source>
        <dbReference type="EMBL" id="GLY92743.1"/>
    </source>
</evidence>
<protein>
    <submittedName>
        <fullName evidence="2">Uncharacterized protein</fullName>
    </submittedName>
</protein>
<comment type="caution">
    <text evidence="2">The sequence shown here is derived from an EMBL/GenBank/DDBJ whole genome shotgun (WGS) entry which is preliminary data.</text>
</comment>
<organism evidence="2 3">
    <name type="scientific">Actinoallomurus iriomotensis</name>
    <dbReference type="NCBI Taxonomy" id="478107"/>
    <lineage>
        <taxon>Bacteria</taxon>
        <taxon>Bacillati</taxon>
        <taxon>Actinomycetota</taxon>
        <taxon>Actinomycetes</taxon>
        <taxon>Streptosporangiales</taxon>
        <taxon>Thermomonosporaceae</taxon>
        <taxon>Actinoallomurus</taxon>
    </lineage>
</organism>
<reference evidence="2" key="1">
    <citation type="submission" date="2023-03" db="EMBL/GenBank/DDBJ databases">
        <title>Actinoallomurus iriomotensis NBRC 103684.</title>
        <authorList>
            <person name="Ichikawa N."/>
            <person name="Sato H."/>
            <person name="Tonouchi N."/>
        </authorList>
    </citation>
    <scope>NUCLEOTIDE SEQUENCE</scope>
    <source>
        <strain evidence="2">NBRC 103684</strain>
    </source>
</reference>
<feature type="region of interest" description="Disordered" evidence="1">
    <location>
        <begin position="1"/>
        <end position="20"/>
    </location>
</feature>